<evidence type="ECO:0000313" key="3">
    <source>
        <dbReference type="EMBL" id="MBM7555871.1"/>
    </source>
</evidence>
<evidence type="ECO:0000256" key="1">
    <source>
        <dbReference type="SAM" id="Phobius"/>
    </source>
</evidence>
<dbReference type="GO" id="GO:0008962">
    <property type="term" value="F:phosphatidylglycerophosphatase activity"/>
    <property type="evidence" value="ECO:0007669"/>
    <property type="project" value="UniProtKB-EC"/>
</dbReference>
<dbReference type="PIRSF" id="PIRSF006162">
    <property type="entry name" value="PgpA"/>
    <property type="match status" value="1"/>
</dbReference>
<dbReference type="Proteomes" id="UP000774000">
    <property type="component" value="Unassembled WGS sequence"/>
</dbReference>
<feature type="transmembrane region" description="Helical" evidence="1">
    <location>
        <begin position="130"/>
        <end position="151"/>
    </location>
</feature>
<keyword evidence="4" id="KW-1185">Reference proteome</keyword>
<feature type="domain" description="YutG/PgpA" evidence="2">
    <location>
        <begin position="10"/>
        <end position="148"/>
    </location>
</feature>
<comment type="caution">
    <text evidence="3">The sequence shown here is derived from an EMBL/GenBank/DDBJ whole genome shotgun (WGS) entry which is preliminary data.</text>
</comment>
<dbReference type="InterPro" id="IPR007686">
    <property type="entry name" value="YutG/PgpA"/>
</dbReference>
<dbReference type="GO" id="GO:0006629">
    <property type="term" value="P:lipid metabolic process"/>
    <property type="evidence" value="ECO:0007669"/>
    <property type="project" value="InterPro"/>
</dbReference>
<dbReference type="PANTHER" id="PTHR36305:SF1">
    <property type="entry name" value="PHOSPHATIDYLGLYCEROPHOSPHATASE A"/>
    <property type="match status" value="1"/>
</dbReference>
<proteinExistence type="predicted"/>
<gene>
    <name evidence="3" type="ORF">JOC47_000705</name>
</gene>
<dbReference type="SUPFAM" id="SSF101307">
    <property type="entry name" value="YutG-like"/>
    <property type="match status" value="1"/>
</dbReference>
<dbReference type="InterPro" id="IPR036681">
    <property type="entry name" value="PgpA-like_sf"/>
</dbReference>
<name>A0A938XQT5_9FIRM</name>
<sequence length="152" mass="16706">MKIKNSWIKFLATGFYSGLSPVAPGTAGTLLGVVLLYLSFKINLISQVDFPLAFLVVLSSVIIAQLAQERIYQEKDASEIVIDELAGYCLAMYLLPINMLIPAFVLFRIFDILKPQPIDKLEQFRGGLGVVMDDLGAGAITAVLLHFILLFV</sequence>
<evidence type="ECO:0000313" key="4">
    <source>
        <dbReference type="Proteomes" id="UP000774000"/>
    </source>
</evidence>
<feature type="transmembrane region" description="Helical" evidence="1">
    <location>
        <begin position="50"/>
        <end position="67"/>
    </location>
</feature>
<organism evidence="3 4">
    <name type="scientific">Halanaerobacter jeridensis</name>
    <dbReference type="NCBI Taxonomy" id="706427"/>
    <lineage>
        <taxon>Bacteria</taxon>
        <taxon>Bacillati</taxon>
        <taxon>Bacillota</taxon>
        <taxon>Clostridia</taxon>
        <taxon>Halanaerobiales</taxon>
        <taxon>Halobacteroidaceae</taxon>
        <taxon>Halanaerobacter</taxon>
    </lineage>
</organism>
<dbReference type="PANTHER" id="PTHR36305">
    <property type="entry name" value="PHOSPHATIDYLGLYCEROPHOSPHATASE A"/>
    <property type="match status" value="1"/>
</dbReference>
<accession>A0A938XQT5</accession>
<dbReference type="AlphaFoldDB" id="A0A938XQT5"/>
<keyword evidence="1" id="KW-0812">Transmembrane</keyword>
<dbReference type="EC" id="3.1.3.27" evidence="3"/>
<dbReference type="EMBL" id="JAFBDQ010000003">
    <property type="protein sequence ID" value="MBM7555871.1"/>
    <property type="molecule type" value="Genomic_DNA"/>
</dbReference>
<reference evidence="3" key="1">
    <citation type="submission" date="2021-01" db="EMBL/GenBank/DDBJ databases">
        <title>Genomic Encyclopedia of Type Strains, Phase IV (KMG-IV): sequencing the most valuable type-strain genomes for metagenomic binning, comparative biology and taxonomic classification.</title>
        <authorList>
            <person name="Goeker M."/>
        </authorList>
    </citation>
    <scope>NUCLEOTIDE SEQUENCE</scope>
    <source>
        <strain evidence="3">DSM 23230</strain>
    </source>
</reference>
<keyword evidence="1" id="KW-0472">Membrane</keyword>
<feature type="transmembrane region" description="Helical" evidence="1">
    <location>
        <begin position="12"/>
        <end position="38"/>
    </location>
</feature>
<feature type="transmembrane region" description="Helical" evidence="1">
    <location>
        <begin position="88"/>
        <end position="110"/>
    </location>
</feature>
<dbReference type="CDD" id="cd06971">
    <property type="entry name" value="PgpA"/>
    <property type="match status" value="1"/>
</dbReference>
<keyword evidence="1" id="KW-1133">Transmembrane helix</keyword>
<dbReference type="InterPro" id="IPR026037">
    <property type="entry name" value="PgpA"/>
</dbReference>
<protein>
    <submittedName>
        <fullName evidence="3">Phosphatidylglycerophosphatase A</fullName>
        <ecNumber evidence="3">3.1.3.27</ecNumber>
    </submittedName>
</protein>
<evidence type="ECO:0000259" key="2">
    <source>
        <dbReference type="Pfam" id="PF04608"/>
    </source>
</evidence>
<keyword evidence="3" id="KW-0378">Hydrolase</keyword>
<dbReference type="Pfam" id="PF04608">
    <property type="entry name" value="PgpA"/>
    <property type="match status" value="1"/>
</dbReference>